<organism evidence="2 3">
    <name type="scientific">Cyclospora cayetanensis</name>
    <dbReference type="NCBI Taxonomy" id="88456"/>
    <lineage>
        <taxon>Eukaryota</taxon>
        <taxon>Sar</taxon>
        <taxon>Alveolata</taxon>
        <taxon>Apicomplexa</taxon>
        <taxon>Conoidasida</taxon>
        <taxon>Coccidia</taxon>
        <taxon>Eucoccidiorida</taxon>
        <taxon>Eimeriorina</taxon>
        <taxon>Eimeriidae</taxon>
        <taxon>Cyclospora</taxon>
    </lineage>
</organism>
<dbReference type="AlphaFoldDB" id="A0A1D3DAZ4"/>
<dbReference type="InParanoid" id="A0A1D3DAZ4"/>
<evidence type="ECO:0000256" key="1">
    <source>
        <dbReference type="SAM" id="MobiDB-lite"/>
    </source>
</evidence>
<comment type="caution">
    <text evidence="2">The sequence shown here is derived from an EMBL/GenBank/DDBJ whole genome shotgun (WGS) entry which is preliminary data.</text>
</comment>
<dbReference type="Proteomes" id="UP000095192">
    <property type="component" value="Unassembled WGS sequence"/>
</dbReference>
<feature type="region of interest" description="Disordered" evidence="1">
    <location>
        <begin position="94"/>
        <end position="149"/>
    </location>
</feature>
<accession>A0A1D3DAZ4</accession>
<proteinExistence type="predicted"/>
<sequence length="391" mass="40981">MLLGNLLMRSLLATADRLQQRQRLRRSKESGSAVQQLRYAEDGASEETAFAVETASVVMPLTFEEAQELVGIAKRLQLESQLPAAIRSLAAAASTPLPPPAASAGASKGHPAAATEAATTTLSSARKERQNKPSGAQESSQKKGETVEISKEASGSVTAALRAAQLAVLGNTLSRLDAATAAATTSEFCSRSRNARSRKHRVLRPLQHVPDCAKARDSMNPTFSPQQEAASCLSTEGSAAGRSLPSGSHEESTRVLRLLSEALKDGPGGSRYVAWVEAAEQNATPASTSVWLEDSDELTFTATESATSKSPRGPFISAVVPCSASPLTAASVPYPSFLLSLLSSLGIYVLPDGFLDGAWRIPSRHVAAFFGVVCSFMGRSGGGRDEATAIP</sequence>
<reference evidence="2 3" key="1">
    <citation type="journal article" date="2016" name="BMC Genomics">
        <title>Comparative genomics reveals Cyclospora cayetanensis possesses coccidia-like metabolism and invasion components but unique surface antigens.</title>
        <authorList>
            <person name="Liu S."/>
            <person name="Wang L."/>
            <person name="Zheng H."/>
            <person name="Xu Z."/>
            <person name="Roellig D.M."/>
            <person name="Li N."/>
            <person name="Frace M.A."/>
            <person name="Tang K."/>
            <person name="Arrowood M.J."/>
            <person name="Moss D.M."/>
            <person name="Zhang L."/>
            <person name="Feng Y."/>
            <person name="Xiao L."/>
        </authorList>
    </citation>
    <scope>NUCLEOTIDE SEQUENCE [LARGE SCALE GENOMIC DNA]</scope>
    <source>
        <strain evidence="2 3">CHN_HEN01</strain>
    </source>
</reference>
<feature type="region of interest" description="Disordered" evidence="1">
    <location>
        <begin position="217"/>
        <end position="251"/>
    </location>
</feature>
<gene>
    <name evidence="2" type="ORF">cyc_06257</name>
</gene>
<keyword evidence="3" id="KW-1185">Reference proteome</keyword>
<feature type="compositionally biased region" description="Low complexity" evidence="1">
    <location>
        <begin position="102"/>
        <end position="121"/>
    </location>
</feature>
<dbReference type="VEuPathDB" id="ToxoDB:LOC113147152"/>
<dbReference type="EMBL" id="JROU02000024">
    <property type="protein sequence ID" value="OEH80616.1"/>
    <property type="molecule type" value="Genomic_DNA"/>
</dbReference>
<feature type="compositionally biased region" description="Polar residues" evidence="1">
    <location>
        <begin position="219"/>
        <end position="237"/>
    </location>
</feature>
<evidence type="ECO:0000313" key="3">
    <source>
        <dbReference type="Proteomes" id="UP000095192"/>
    </source>
</evidence>
<name>A0A1D3DAZ4_9EIME</name>
<evidence type="ECO:0000313" key="2">
    <source>
        <dbReference type="EMBL" id="OEH80616.1"/>
    </source>
</evidence>
<dbReference type="VEuPathDB" id="ToxoDB:cyc_06257"/>
<protein>
    <submittedName>
        <fullName evidence="2">Uncharacterized protein</fullName>
    </submittedName>
</protein>
<feature type="compositionally biased region" description="Basic and acidic residues" evidence="1">
    <location>
        <begin position="140"/>
        <end position="149"/>
    </location>
</feature>